<proteinExistence type="predicted"/>
<evidence type="ECO:0000313" key="2">
    <source>
        <dbReference type="Proteomes" id="UP000320762"/>
    </source>
</evidence>
<dbReference type="EMBL" id="VDMD01000007">
    <property type="protein sequence ID" value="TRM64320.1"/>
    <property type="molecule type" value="Genomic_DNA"/>
</dbReference>
<dbReference type="Proteomes" id="UP000320762">
    <property type="component" value="Unassembled WGS sequence"/>
</dbReference>
<keyword evidence="2" id="KW-1185">Reference proteome</keyword>
<name>A0A550CHP4_9AGAR</name>
<gene>
    <name evidence="1" type="ORF">BD626DRAFT_629282</name>
</gene>
<organism evidence="1 2">
    <name type="scientific">Schizophyllum amplum</name>
    <dbReference type="NCBI Taxonomy" id="97359"/>
    <lineage>
        <taxon>Eukaryota</taxon>
        <taxon>Fungi</taxon>
        <taxon>Dikarya</taxon>
        <taxon>Basidiomycota</taxon>
        <taxon>Agaricomycotina</taxon>
        <taxon>Agaricomycetes</taxon>
        <taxon>Agaricomycetidae</taxon>
        <taxon>Agaricales</taxon>
        <taxon>Schizophyllaceae</taxon>
        <taxon>Schizophyllum</taxon>
    </lineage>
</organism>
<dbReference type="AlphaFoldDB" id="A0A550CHP4"/>
<reference evidence="1 2" key="1">
    <citation type="journal article" date="2019" name="New Phytol.">
        <title>Comparative genomics reveals unique wood-decay strategies and fruiting body development in the Schizophyllaceae.</title>
        <authorList>
            <person name="Almasi E."/>
            <person name="Sahu N."/>
            <person name="Krizsan K."/>
            <person name="Balint B."/>
            <person name="Kovacs G.M."/>
            <person name="Kiss B."/>
            <person name="Cseklye J."/>
            <person name="Drula E."/>
            <person name="Henrissat B."/>
            <person name="Nagy I."/>
            <person name="Chovatia M."/>
            <person name="Adam C."/>
            <person name="LaButti K."/>
            <person name="Lipzen A."/>
            <person name="Riley R."/>
            <person name="Grigoriev I.V."/>
            <person name="Nagy L.G."/>
        </authorList>
    </citation>
    <scope>NUCLEOTIDE SEQUENCE [LARGE SCALE GENOMIC DNA]</scope>
    <source>
        <strain evidence="1 2">NL-1724</strain>
    </source>
</reference>
<sequence length="89" mass="10394">MPHGAMRFWRVRSVLASWPSTLTVRVIVELVTGLQTVWHWPKLEKPLYMTCTLGCVVSLNSFVVSRGWQRIDRAWTCATATFDRMRELR</sequence>
<comment type="caution">
    <text evidence="1">The sequence shown here is derived from an EMBL/GenBank/DDBJ whole genome shotgun (WGS) entry which is preliminary data.</text>
</comment>
<accession>A0A550CHP4</accession>
<evidence type="ECO:0000313" key="1">
    <source>
        <dbReference type="EMBL" id="TRM64320.1"/>
    </source>
</evidence>
<protein>
    <submittedName>
        <fullName evidence="1">Uncharacterized protein</fullName>
    </submittedName>
</protein>